<dbReference type="Proteomes" id="UP000245119">
    <property type="component" value="Linkage Group LG1"/>
</dbReference>
<sequence>MSGDYETSVYVQTSVLPCFVNYRGNTFNVWVQLWELGALCINGCWLCYPMSEMSEWAVVQAAAMSGQAERQTTAWSMLCRCLEHHTDRSVFLHSLGTRLKLIELHKYFISKRNGLITAIGKFVVNDKEFFLLEMGKEQDMAECKYSWALSADFTTRIRILSRSQYPKARNAEKKI</sequence>
<comment type="caution">
    <text evidence="1">The sequence shown here is derived from an EMBL/GenBank/DDBJ whole genome shotgun (WGS) entry which is preliminary data.</text>
</comment>
<name>A0A2T7PZN5_POMCA</name>
<protein>
    <submittedName>
        <fullName evidence="1">Uncharacterized protein</fullName>
    </submittedName>
</protein>
<accession>A0A2T7PZN5</accession>
<keyword evidence="2" id="KW-1185">Reference proteome</keyword>
<dbReference type="AlphaFoldDB" id="A0A2T7PZN5"/>
<dbReference type="EMBL" id="PZQS01000001">
    <property type="protein sequence ID" value="PVD38878.1"/>
    <property type="molecule type" value="Genomic_DNA"/>
</dbReference>
<proteinExistence type="predicted"/>
<evidence type="ECO:0000313" key="2">
    <source>
        <dbReference type="Proteomes" id="UP000245119"/>
    </source>
</evidence>
<reference evidence="1 2" key="1">
    <citation type="submission" date="2018-04" db="EMBL/GenBank/DDBJ databases">
        <title>The genome of golden apple snail Pomacea canaliculata provides insight into stress tolerance and invasive adaptation.</title>
        <authorList>
            <person name="Liu C."/>
            <person name="Liu B."/>
            <person name="Ren Y."/>
            <person name="Zhang Y."/>
            <person name="Wang H."/>
            <person name="Li S."/>
            <person name="Jiang F."/>
            <person name="Yin L."/>
            <person name="Zhang G."/>
            <person name="Qian W."/>
            <person name="Fan W."/>
        </authorList>
    </citation>
    <scope>NUCLEOTIDE SEQUENCE [LARGE SCALE GENOMIC DNA]</scope>
    <source>
        <strain evidence="1">SZHN2017</strain>
        <tissue evidence="1">Muscle</tissue>
    </source>
</reference>
<gene>
    <name evidence="1" type="ORF">C0Q70_01503</name>
</gene>
<organism evidence="1 2">
    <name type="scientific">Pomacea canaliculata</name>
    <name type="common">Golden apple snail</name>
    <dbReference type="NCBI Taxonomy" id="400727"/>
    <lineage>
        <taxon>Eukaryota</taxon>
        <taxon>Metazoa</taxon>
        <taxon>Spiralia</taxon>
        <taxon>Lophotrochozoa</taxon>
        <taxon>Mollusca</taxon>
        <taxon>Gastropoda</taxon>
        <taxon>Caenogastropoda</taxon>
        <taxon>Architaenioglossa</taxon>
        <taxon>Ampullarioidea</taxon>
        <taxon>Ampullariidae</taxon>
        <taxon>Pomacea</taxon>
    </lineage>
</organism>
<evidence type="ECO:0000313" key="1">
    <source>
        <dbReference type="EMBL" id="PVD38878.1"/>
    </source>
</evidence>